<keyword evidence="2" id="KW-1185">Reference proteome</keyword>
<evidence type="ECO:0000313" key="1">
    <source>
        <dbReference type="EMBL" id="QCD97367.1"/>
    </source>
</evidence>
<sequence length="143" mass="15670">MPPLLGFQSVLSFTFSLISFWLTVRASVLSTLCSLFQLCNFLLELWYFVVRCRGIKTSSFQVREARTSLSGVIVTLVNTDNLAQASLPRLGEMSRGSPKAFYASCRSGDQTLVLSEQMSRLGGGGLALARLRMGYCSPCRALA</sequence>
<organism evidence="1 2">
    <name type="scientific">Vigna unguiculata</name>
    <name type="common">Cowpea</name>
    <dbReference type="NCBI Taxonomy" id="3917"/>
    <lineage>
        <taxon>Eukaryota</taxon>
        <taxon>Viridiplantae</taxon>
        <taxon>Streptophyta</taxon>
        <taxon>Embryophyta</taxon>
        <taxon>Tracheophyta</taxon>
        <taxon>Spermatophyta</taxon>
        <taxon>Magnoliopsida</taxon>
        <taxon>eudicotyledons</taxon>
        <taxon>Gunneridae</taxon>
        <taxon>Pentapetalae</taxon>
        <taxon>rosids</taxon>
        <taxon>fabids</taxon>
        <taxon>Fabales</taxon>
        <taxon>Fabaceae</taxon>
        <taxon>Papilionoideae</taxon>
        <taxon>50 kb inversion clade</taxon>
        <taxon>NPAAA clade</taxon>
        <taxon>indigoferoid/millettioid clade</taxon>
        <taxon>Phaseoleae</taxon>
        <taxon>Vigna</taxon>
    </lineage>
</organism>
<name>A0A4D6M8T3_VIGUN</name>
<dbReference type="Proteomes" id="UP000501690">
    <property type="component" value="Linkage Group LG6"/>
</dbReference>
<gene>
    <name evidence="1" type="ORF">DEO72_LG6g2077</name>
</gene>
<protein>
    <submittedName>
        <fullName evidence="1">Uncharacterized protein</fullName>
    </submittedName>
</protein>
<dbReference type="AlphaFoldDB" id="A0A4D6M8T3"/>
<proteinExistence type="predicted"/>
<accession>A0A4D6M8T3</accession>
<evidence type="ECO:0000313" key="2">
    <source>
        <dbReference type="Proteomes" id="UP000501690"/>
    </source>
</evidence>
<dbReference type="EMBL" id="CP039350">
    <property type="protein sequence ID" value="QCD97367.1"/>
    <property type="molecule type" value="Genomic_DNA"/>
</dbReference>
<reference evidence="1 2" key="1">
    <citation type="submission" date="2019-04" db="EMBL/GenBank/DDBJ databases">
        <title>An improved genome assembly and genetic linkage map for asparagus bean, Vigna unguiculata ssp. sesquipedialis.</title>
        <authorList>
            <person name="Xia Q."/>
            <person name="Zhang R."/>
            <person name="Dong Y."/>
        </authorList>
    </citation>
    <scope>NUCLEOTIDE SEQUENCE [LARGE SCALE GENOMIC DNA]</scope>
    <source>
        <tissue evidence="1">Leaf</tissue>
    </source>
</reference>